<reference evidence="2 3" key="1">
    <citation type="submission" date="2018-02" db="EMBL/GenBank/DDBJ databases">
        <title>Genomic Encyclopedia of Archaeal and Bacterial Type Strains, Phase II (KMG-II): from individual species to whole genera.</title>
        <authorList>
            <person name="Goeker M."/>
        </authorList>
    </citation>
    <scope>NUCLEOTIDE SEQUENCE [LARGE SCALE GENOMIC DNA]</scope>
    <source>
        <strain evidence="2 3">DSM 29526</strain>
    </source>
</reference>
<keyword evidence="3" id="KW-1185">Reference proteome</keyword>
<keyword evidence="1" id="KW-0812">Transmembrane</keyword>
<organism evidence="2 3">
    <name type="scientific">Neolewinella xylanilytica</name>
    <dbReference type="NCBI Taxonomy" id="1514080"/>
    <lineage>
        <taxon>Bacteria</taxon>
        <taxon>Pseudomonadati</taxon>
        <taxon>Bacteroidota</taxon>
        <taxon>Saprospiria</taxon>
        <taxon>Saprospirales</taxon>
        <taxon>Lewinellaceae</taxon>
        <taxon>Neolewinella</taxon>
    </lineage>
</organism>
<comment type="caution">
    <text evidence="2">The sequence shown here is derived from an EMBL/GenBank/DDBJ whole genome shotgun (WGS) entry which is preliminary data.</text>
</comment>
<keyword evidence="1" id="KW-1133">Transmembrane helix</keyword>
<feature type="transmembrane region" description="Helical" evidence="1">
    <location>
        <begin position="34"/>
        <end position="53"/>
    </location>
</feature>
<evidence type="ECO:0000313" key="2">
    <source>
        <dbReference type="EMBL" id="PPK86580.1"/>
    </source>
</evidence>
<dbReference type="OrthoDB" id="1495713at2"/>
<feature type="transmembrane region" description="Helical" evidence="1">
    <location>
        <begin position="65"/>
        <end position="82"/>
    </location>
</feature>
<feature type="transmembrane region" description="Helical" evidence="1">
    <location>
        <begin position="6"/>
        <end position="27"/>
    </location>
</feature>
<gene>
    <name evidence="2" type="ORF">CLV84_3515</name>
</gene>
<dbReference type="AlphaFoldDB" id="A0A2S6I609"/>
<evidence type="ECO:0000256" key="1">
    <source>
        <dbReference type="SAM" id="Phobius"/>
    </source>
</evidence>
<sequence>MPCFFLAIGIFFPRLIIVLLWFFTTWFGNAFGNILYLILGLIFLPLTTLWYGISEFYFSESVQTIGLVIAVLADLGILGGGARSRRRA</sequence>
<dbReference type="RefSeq" id="WP_104421007.1">
    <property type="nucleotide sequence ID" value="NZ_PTJC01000006.1"/>
</dbReference>
<keyword evidence="1" id="KW-0472">Membrane</keyword>
<accession>A0A2S6I609</accession>
<name>A0A2S6I609_9BACT</name>
<dbReference type="EMBL" id="PTJC01000006">
    <property type="protein sequence ID" value="PPK86580.1"/>
    <property type="molecule type" value="Genomic_DNA"/>
</dbReference>
<dbReference type="Proteomes" id="UP000237662">
    <property type="component" value="Unassembled WGS sequence"/>
</dbReference>
<evidence type="ECO:0000313" key="3">
    <source>
        <dbReference type="Proteomes" id="UP000237662"/>
    </source>
</evidence>
<proteinExistence type="predicted"/>
<protein>
    <submittedName>
        <fullName evidence="2">Uncharacterized protein</fullName>
    </submittedName>
</protein>